<feature type="transmembrane region" description="Helical" evidence="11">
    <location>
        <begin position="298"/>
        <end position="323"/>
    </location>
</feature>
<organism evidence="13 14">
    <name type="scientific">Lutzomyia longipalpis</name>
    <name type="common">Sand fly</name>
    <dbReference type="NCBI Taxonomy" id="7200"/>
    <lineage>
        <taxon>Eukaryota</taxon>
        <taxon>Metazoa</taxon>
        <taxon>Ecdysozoa</taxon>
        <taxon>Arthropoda</taxon>
        <taxon>Hexapoda</taxon>
        <taxon>Insecta</taxon>
        <taxon>Pterygota</taxon>
        <taxon>Neoptera</taxon>
        <taxon>Endopterygota</taxon>
        <taxon>Diptera</taxon>
        <taxon>Nematocera</taxon>
        <taxon>Psychodoidea</taxon>
        <taxon>Psychodidae</taxon>
        <taxon>Lutzomyia</taxon>
        <taxon>Lutzomyia</taxon>
    </lineage>
</organism>
<evidence type="ECO:0000256" key="1">
    <source>
        <dbReference type="ARBA" id="ARBA00004448"/>
    </source>
</evidence>
<feature type="transmembrane region" description="Helical" evidence="11">
    <location>
        <begin position="140"/>
        <end position="164"/>
    </location>
</feature>
<evidence type="ECO:0000313" key="14">
    <source>
        <dbReference type="Proteomes" id="UP000092461"/>
    </source>
</evidence>
<evidence type="ECO:0000256" key="10">
    <source>
        <dbReference type="SAM" id="MobiDB-lite"/>
    </source>
</evidence>
<feature type="domain" description="Membrane insertase YidC/Oxa/ALB C-terminal" evidence="12">
    <location>
        <begin position="142"/>
        <end position="333"/>
    </location>
</feature>
<dbReference type="EnsemblMetazoa" id="LLOJ005872-RA">
    <property type="protein sequence ID" value="LLOJ005872-PA"/>
    <property type="gene ID" value="LLOJ005872"/>
</dbReference>
<dbReference type="VEuPathDB" id="VectorBase:LLONM1_002536"/>
<feature type="region of interest" description="Disordered" evidence="10">
    <location>
        <begin position="404"/>
        <end position="423"/>
    </location>
</feature>
<comment type="similarity">
    <text evidence="2 9">Belongs to the OXA1/ALB3/YidC family.</text>
</comment>
<dbReference type="PANTHER" id="PTHR12428">
    <property type="entry name" value="OXA1"/>
    <property type="match status" value="1"/>
</dbReference>
<keyword evidence="3 9" id="KW-0812">Transmembrane</keyword>
<dbReference type="VEuPathDB" id="VectorBase:LLOJ005872"/>
<sequence>MLSRCSVYAKNFSICCSHIFREVNGKILPARSYHVLSATVGQKEHRRSMGRHPAIPVASVMALRHASGGKVTTVADVMPEIPSIAAIPDAPAVPAAPAVAPVDVLAEGAEPTFESIGLGGWSPVGMVQQCMEYLHIGLDIPWWGVIAIGTVVVRTLIFPLVLVAQRNAAKMNNHLPQLQVLQMKMSEARQSGNQIESARYAQEMMQFMKDKEMNPLKNMIVPLAQAPLFISFFMGLRGMANAPVASMREGGLFWFTDLTVCDPFYLLPILTSATMYLTIEMGTDAAKLSSQNMQTMRYVLRALPLVILPFTVNFPAAILTYWACSNFISLVQVGFLRIPRVRNYFRIDPLVTHKAEVLPMKKKGFVKGLQDSWTNMKITRELEERKRIDEISFQRAGQGPIVKTYKYDPTKPRPPNAVAAKKR</sequence>
<dbReference type="GO" id="GO:0032979">
    <property type="term" value="P:protein insertion into mitochondrial inner membrane from matrix"/>
    <property type="evidence" value="ECO:0007669"/>
    <property type="project" value="TreeGrafter"/>
</dbReference>
<feature type="transmembrane region" description="Helical" evidence="11">
    <location>
        <begin position="252"/>
        <end position="277"/>
    </location>
</feature>
<dbReference type="Pfam" id="PF02096">
    <property type="entry name" value="60KD_IMP"/>
    <property type="match status" value="1"/>
</dbReference>
<evidence type="ECO:0000256" key="8">
    <source>
        <dbReference type="ARBA" id="ARBA00023136"/>
    </source>
</evidence>
<dbReference type="CDD" id="cd20069">
    <property type="entry name" value="5TM_Oxa1-like"/>
    <property type="match status" value="1"/>
</dbReference>
<evidence type="ECO:0000256" key="5">
    <source>
        <dbReference type="ARBA" id="ARBA00022946"/>
    </source>
</evidence>
<dbReference type="Proteomes" id="UP000092461">
    <property type="component" value="Unassembled WGS sequence"/>
</dbReference>
<reference evidence="13" key="1">
    <citation type="submission" date="2020-05" db="UniProtKB">
        <authorList>
            <consortium name="EnsemblMetazoa"/>
        </authorList>
    </citation>
    <scope>IDENTIFICATION</scope>
    <source>
        <strain evidence="13">Jacobina</strain>
    </source>
</reference>
<evidence type="ECO:0000256" key="4">
    <source>
        <dbReference type="ARBA" id="ARBA00022792"/>
    </source>
</evidence>
<accession>A0A1B0CMI4</accession>
<proteinExistence type="inferred from homology"/>
<evidence type="ECO:0000259" key="12">
    <source>
        <dbReference type="Pfam" id="PF02096"/>
    </source>
</evidence>
<evidence type="ECO:0000256" key="6">
    <source>
        <dbReference type="ARBA" id="ARBA00022989"/>
    </source>
</evidence>
<dbReference type="AlphaFoldDB" id="A0A1B0CMI4"/>
<dbReference type="EMBL" id="AJWK01018774">
    <property type="status" value="NOT_ANNOTATED_CDS"/>
    <property type="molecule type" value="Genomic_DNA"/>
</dbReference>
<keyword evidence="5" id="KW-0809">Transit peptide</keyword>
<dbReference type="NCBIfam" id="TIGR03592">
    <property type="entry name" value="yidC_oxa1_cterm"/>
    <property type="match status" value="1"/>
</dbReference>
<protein>
    <recommendedName>
        <fullName evidence="12">Membrane insertase YidC/Oxa/ALB C-terminal domain-containing protein</fullName>
    </recommendedName>
</protein>
<evidence type="ECO:0000313" key="13">
    <source>
        <dbReference type="EnsemblMetazoa" id="LLOJ005872-PA"/>
    </source>
</evidence>
<evidence type="ECO:0000256" key="11">
    <source>
        <dbReference type="SAM" id="Phobius"/>
    </source>
</evidence>
<keyword evidence="6 11" id="KW-1133">Transmembrane helix</keyword>
<dbReference type="GO" id="GO:0032977">
    <property type="term" value="F:membrane insertase activity"/>
    <property type="evidence" value="ECO:0007669"/>
    <property type="project" value="InterPro"/>
</dbReference>
<feature type="transmembrane region" description="Helical" evidence="11">
    <location>
        <begin position="219"/>
        <end position="240"/>
    </location>
</feature>
<dbReference type="InterPro" id="IPR001708">
    <property type="entry name" value="YidC/ALB3/OXA1/COX18"/>
</dbReference>
<dbReference type="PANTHER" id="PTHR12428:SF66">
    <property type="entry name" value="MITOCHONDRIAL INNER MEMBRANE PROTEIN OXA1L"/>
    <property type="match status" value="1"/>
</dbReference>
<name>A0A1B0CMI4_LUTLO</name>
<dbReference type="InterPro" id="IPR028055">
    <property type="entry name" value="YidC/Oxa/ALB_C"/>
</dbReference>
<keyword evidence="8 11" id="KW-0472">Membrane</keyword>
<evidence type="ECO:0000256" key="9">
    <source>
        <dbReference type="RuleBase" id="RU003945"/>
    </source>
</evidence>
<keyword evidence="4" id="KW-0999">Mitochondrion inner membrane</keyword>
<comment type="subcellular location">
    <subcellularLocation>
        <location evidence="9">Membrane</location>
        <topology evidence="9">Multi-pass membrane protein</topology>
    </subcellularLocation>
    <subcellularLocation>
        <location evidence="1">Mitochondrion inner membrane</location>
        <topology evidence="1">Multi-pass membrane protein</topology>
    </subcellularLocation>
</comment>
<keyword evidence="14" id="KW-1185">Reference proteome</keyword>
<evidence type="ECO:0000256" key="3">
    <source>
        <dbReference type="ARBA" id="ARBA00022692"/>
    </source>
</evidence>
<dbReference type="GO" id="GO:0005743">
    <property type="term" value="C:mitochondrial inner membrane"/>
    <property type="evidence" value="ECO:0007669"/>
    <property type="project" value="UniProtKB-SubCell"/>
</dbReference>
<keyword evidence="7" id="KW-0496">Mitochondrion</keyword>
<evidence type="ECO:0000256" key="2">
    <source>
        <dbReference type="ARBA" id="ARBA00009877"/>
    </source>
</evidence>
<evidence type="ECO:0000256" key="7">
    <source>
        <dbReference type="ARBA" id="ARBA00023128"/>
    </source>
</evidence>